<keyword evidence="5" id="KW-1185">Reference proteome</keyword>
<dbReference type="OrthoDB" id="10259639at2759"/>
<comment type="similarity">
    <text evidence="1">Belongs to the ATG101 family.</text>
</comment>
<dbReference type="EMBL" id="KE346362">
    <property type="protein sequence ID" value="KJE90835.1"/>
    <property type="molecule type" value="Genomic_DNA"/>
</dbReference>
<dbReference type="GO" id="GO:0000407">
    <property type="term" value="C:phagophore assembly site"/>
    <property type="evidence" value="ECO:0007669"/>
    <property type="project" value="TreeGrafter"/>
</dbReference>
<evidence type="ECO:0000256" key="1">
    <source>
        <dbReference type="ARBA" id="ARBA00007130"/>
    </source>
</evidence>
<gene>
    <name evidence="4" type="ORF">CAOG_002077</name>
</gene>
<dbReference type="eggNOG" id="KOG4493">
    <property type="taxonomic scope" value="Eukaryota"/>
</dbReference>
<evidence type="ECO:0000313" key="4">
    <source>
        <dbReference type="EMBL" id="KJE90835.1"/>
    </source>
</evidence>
<proteinExistence type="inferred from homology"/>
<dbReference type="STRING" id="595528.A0A0D2WKK5"/>
<dbReference type="PANTHER" id="PTHR13292:SF0">
    <property type="entry name" value="AUTOPHAGY-RELATED PROTEIN 101"/>
    <property type="match status" value="1"/>
</dbReference>
<evidence type="ECO:0000256" key="2">
    <source>
        <dbReference type="ARBA" id="ARBA00018874"/>
    </source>
</evidence>
<dbReference type="GO" id="GO:0000045">
    <property type="term" value="P:autophagosome assembly"/>
    <property type="evidence" value="ECO:0007669"/>
    <property type="project" value="TreeGrafter"/>
</dbReference>
<dbReference type="AlphaFoldDB" id="A0A0D2WKK5"/>
<dbReference type="GO" id="GO:0019901">
    <property type="term" value="F:protein kinase binding"/>
    <property type="evidence" value="ECO:0007669"/>
    <property type="project" value="TreeGrafter"/>
</dbReference>
<dbReference type="InterPro" id="IPR012445">
    <property type="entry name" value="ATG101"/>
</dbReference>
<dbReference type="GO" id="GO:1990316">
    <property type="term" value="C:Atg1/ULK1 kinase complex"/>
    <property type="evidence" value="ECO:0007669"/>
    <property type="project" value="TreeGrafter"/>
</dbReference>
<sequence length="197" mass="22566">MNFEVHSLAITTDPSQTREAVSALLHTILFHREFGRARPVDVECESLDLTYVRVDSEEVAATVNEKVAQFAKMFETSGSSRSQLSLSFYEIQRKKTLFNFKDEPVNWEQWNVIVTQRPFLSEAERASYSSALTSEIHRHVSTIIFICNSKQDHIPVVKNDTSVPFPFEIILPTVQESWGFDMIKRVVLDSKPGPLWT</sequence>
<dbReference type="PANTHER" id="PTHR13292">
    <property type="entry name" value="AUTOPHAGY-RELATED PROTEIN 101"/>
    <property type="match status" value="1"/>
</dbReference>
<dbReference type="InParanoid" id="A0A0D2WKK5"/>
<dbReference type="RefSeq" id="XP_004348827.1">
    <property type="nucleotide sequence ID" value="XM_004348777.2"/>
</dbReference>
<reference evidence="5" key="1">
    <citation type="submission" date="2011-02" db="EMBL/GenBank/DDBJ databases">
        <title>The Genome Sequence of Capsaspora owczarzaki ATCC 30864.</title>
        <authorList>
            <person name="Russ C."/>
            <person name="Cuomo C."/>
            <person name="Burger G."/>
            <person name="Gray M.W."/>
            <person name="Holland P.W.H."/>
            <person name="King N."/>
            <person name="Lang F.B.F."/>
            <person name="Roger A.J."/>
            <person name="Ruiz-Trillo I."/>
            <person name="Young S.K."/>
            <person name="Zeng Q."/>
            <person name="Gargeya S."/>
            <person name="Alvarado L."/>
            <person name="Berlin A."/>
            <person name="Chapman S.B."/>
            <person name="Chen Z."/>
            <person name="Freedman E."/>
            <person name="Gellesch M."/>
            <person name="Goldberg J."/>
            <person name="Griggs A."/>
            <person name="Gujja S."/>
            <person name="Heilman E."/>
            <person name="Heiman D."/>
            <person name="Howarth C."/>
            <person name="Mehta T."/>
            <person name="Neiman D."/>
            <person name="Pearson M."/>
            <person name="Roberts A."/>
            <person name="Saif S."/>
            <person name="Shea T."/>
            <person name="Shenoy N."/>
            <person name="Sisk P."/>
            <person name="Stolte C."/>
            <person name="Sykes S."/>
            <person name="White J."/>
            <person name="Yandava C."/>
            <person name="Haas B."/>
            <person name="Nusbaum C."/>
            <person name="Birren B."/>
        </authorList>
    </citation>
    <scope>NUCLEOTIDE SEQUENCE</scope>
    <source>
        <strain evidence="5">ATCC 30864</strain>
    </source>
</reference>
<name>A0A0D2WKK5_CAPO3</name>
<organism evidence="4 5">
    <name type="scientific">Capsaspora owczarzaki (strain ATCC 30864)</name>
    <dbReference type="NCBI Taxonomy" id="595528"/>
    <lineage>
        <taxon>Eukaryota</taxon>
        <taxon>Filasterea</taxon>
        <taxon>Capsaspora</taxon>
    </lineage>
</organism>
<evidence type="ECO:0000256" key="3">
    <source>
        <dbReference type="ARBA" id="ARBA00023006"/>
    </source>
</evidence>
<dbReference type="Pfam" id="PF07855">
    <property type="entry name" value="ATG101"/>
    <property type="match status" value="1"/>
</dbReference>
<protein>
    <recommendedName>
        <fullName evidence="2">Autophagy-related protein 101</fullName>
    </recommendedName>
</protein>
<dbReference type="OMA" id="WEQWIIS"/>
<dbReference type="Proteomes" id="UP000008743">
    <property type="component" value="Unassembled WGS sequence"/>
</dbReference>
<dbReference type="FunCoup" id="A0A0D2WKK5">
    <property type="interactions" value="158"/>
</dbReference>
<evidence type="ECO:0000313" key="5">
    <source>
        <dbReference type="Proteomes" id="UP000008743"/>
    </source>
</evidence>
<dbReference type="PhylomeDB" id="A0A0D2WKK5"/>
<accession>A0A0D2WKK5</accession>
<keyword evidence="3" id="KW-0072">Autophagy</keyword>